<keyword evidence="3" id="KW-1185">Reference proteome</keyword>
<protein>
    <submittedName>
        <fullName evidence="2">Uncharacterized protein</fullName>
    </submittedName>
</protein>
<sequence length="164" mass="17379">MASAGWAWMAEVAGEELAKLEAAHPGRFGPLKAELQRLVADPGLDADAFPLLSPRADATAAAVTTTTTTTDDDDADTTPASSQPDGPPSPAAAVCTQESSTQKRKPRGAVREREEGKRRRRAGTPPGQGEGGAKDRAEMAIERAERCLERIRAVKRGLLAAWIH</sequence>
<dbReference type="AlphaFoldDB" id="A0ABC8XZC2"/>
<accession>A0ABC8XZC2</accession>
<evidence type="ECO:0000313" key="3">
    <source>
        <dbReference type="Proteomes" id="UP001497457"/>
    </source>
</evidence>
<dbReference type="Proteomes" id="UP001497457">
    <property type="component" value="Chromosome 15b"/>
</dbReference>
<evidence type="ECO:0000313" key="2">
    <source>
        <dbReference type="EMBL" id="CAL4933998.1"/>
    </source>
</evidence>
<reference evidence="2" key="1">
    <citation type="submission" date="2024-10" db="EMBL/GenBank/DDBJ databases">
        <authorList>
            <person name="Ryan C."/>
        </authorList>
    </citation>
    <scope>NUCLEOTIDE SEQUENCE [LARGE SCALE GENOMIC DNA]</scope>
</reference>
<name>A0ABC8XZC2_9POAL</name>
<proteinExistence type="predicted"/>
<organism evidence="2 3">
    <name type="scientific">Urochloa decumbens</name>
    <dbReference type="NCBI Taxonomy" id="240449"/>
    <lineage>
        <taxon>Eukaryota</taxon>
        <taxon>Viridiplantae</taxon>
        <taxon>Streptophyta</taxon>
        <taxon>Embryophyta</taxon>
        <taxon>Tracheophyta</taxon>
        <taxon>Spermatophyta</taxon>
        <taxon>Magnoliopsida</taxon>
        <taxon>Liliopsida</taxon>
        <taxon>Poales</taxon>
        <taxon>Poaceae</taxon>
        <taxon>PACMAD clade</taxon>
        <taxon>Panicoideae</taxon>
        <taxon>Panicodae</taxon>
        <taxon>Paniceae</taxon>
        <taxon>Melinidinae</taxon>
        <taxon>Urochloa</taxon>
    </lineage>
</organism>
<feature type="compositionally biased region" description="Low complexity" evidence="1">
    <location>
        <begin position="58"/>
        <end position="69"/>
    </location>
</feature>
<feature type="region of interest" description="Disordered" evidence="1">
    <location>
        <begin position="58"/>
        <end position="138"/>
    </location>
</feature>
<evidence type="ECO:0000256" key="1">
    <source>
        <dbReference type="SAM" id="MobiDB-lite"/>
    </source>
</evidence>
<dbReference type="EMBL" id="OZ075125">
    <property type="protein sequence ID" value="CAL4933998.1"/>
    <property type="molecule type" value="Genomic_DNA"/>
</dbReference>
<gene>
    <name evidence="2" type="ORF">URODEC1_LOCUS28435</name>
</gene>